<dbReference type="InterPro" id="IPR040603">
    <property type="entry name" value="FAN1_SAP_bact"/>
</dbReference>
<evidence type="ECO:0000256" key="3">
    <source>
        <dbReference type="ARBA" id="ARBA00001946"/>
    </source>
</evidence>
<dbReference type="Pfam" id="PF18081">
    <property type="entry name" value="FANC_SAP"/>
    <property type="match status" value="1"/>
</dbReference>
<dbReference type="InterPro" id="IPR014883">
    <property type="entry name" value="VRR_NUC"/>
</dbReference>
<protein>
    <recommendedName>
        <fullName evidence="5">phosphodiesterase I</fullName>
        <ecNumber evidence="5">3.1.4.1</ecNumber>
    </recommendedName>
</protein>
<dbReference type="EC" id="3.1.4.1" evidence="5"/>
<dbReference type="InterPro" id="IPR049125">
    <property type="entry name" value="FAN1-like_WH"/>
</dbReference>
<keyword evidence="7" id="KW-0479">Metal-binding</keyword>
<comment type="cofactor">
    <cofactor evidence="3">
        <name>Mg(2+)</name>
        <dbReference type="ChEBI" id="CHEBI:18420"/>
    </cofactor>
</comment>
<dbReference type="Pfam" id="PF21315">
    <property type="entry name" value="FAN1_HTH"/>
    <property type="match status" value="1"/>
</dbReference>
<dbReference type="PANTHER" id="PTHR15749:SF4">
    <property type="entry name" value="FANCONI-ASSOCIATED NUCLEASE 1"/>
    <property type="match status" value="1"/>
</dbReference>
<evidence type="ECO:0000256" key="2">
    <source>
        <dbReference type="ARBA" id="ARBA00001936"/>
    </source>
</evidence>
<dbReference type="EMBL" id="FOYV01000001">
    <property type="protein sequence ID" value="SFR48526.1"/>
    <property type="molecule type" value="Genomic_DNA"/>
</dbReference>
<dbReference type="Pfam" id="PF08774">
    <property type="entry name" value="VRR_NUC"/>
    <property type="match status" value="1"/>
</dbReference>
<dbReference type="GO" id="GO:0036297">
    <property type="term" value="P:interstrand cross-link repair"/>
    <property type="evidence" value="ECO:0007669"/>
    <property type="project" value="InterPro"/>
</dbReference>
<proteinExistence type="inferred from homology"/>
<dbReference type="STRING" id="375760.SAMN04488073_2086"/>
<evidence type="ECO:0000256" key="6">
    <source>
        <dbReference type="ARBA" id="ARBA00022722"/>
    </source>
</evidence>
<keyword evidence="13" id="KW-1185">Reference proteome</keyword>
<keyword evidence="6" id="KW-0540">Nuclease</keyword>
<dbReference type="OrthoDB" id="9803913at2"/>
<dbReference type="InterPro" id="IPR033315">
    <property type="entry name" value="Fan1-like"/>
</dbReference>
<comment type="catalytic activity">
    <reaction evidence="1">
        <text>Hydrolytically removes 5'-nucleotides successively from the 3'-hydroxy termini of 3'-hydroxy-terminated oligonucleotides.</text>
        <dbReference type="EC" id="3.1.4.1"/>
    </reaction>
</comment>
<dbReference type="GO" id="GO:0003676">
    <property type="term" value="F:nucleic acid binding"/>
    <property type="evidence" value="ECO:0007669"/>
    <property type="project" value="InterPro"/>
</dbReference>
<evidence type="ECO:0000256" key="9">
    <source>
        <dbReference type="ARBA" id="ARBA00022842"/>
    </source>
</evidence>
<evidence type="ECO:0000256" key="1">
    <source>
        <dbReference type="ARBA" id="ARBA00000983"/>
    </source>
</evidence>
<sequence>MAVRNPTHRPSGTADLNNPLYYLENMETVVDWVYRHHPDLLTPAEGDRLADFARLTVPARALLTRMVMRSGELFRTDKLHYPELGAPASQALAELAGTGWLDAEPSVSLDDLFRLFTLAELRPVFADTLKGAGAPPSLPKAQMRETLRARFPDARSIEDWLGAGQPGVVKLNTMALFDRIRLMFFGNLRQTWSDFVLVELGHQRYETVPFTPESRAFQHRAEVDLYLTMHQCRQWLDDGLPAREVWPEVPPPSDNAWLASRRDRLLLELGRQAERQGDRELALKALSESSHREARLKQLRLLERMKRFGQAWEIAIAWDAQDLSDAENQGLARILRRLAPKVGGPAPVRTDSPTLRETVLTLPRPEAGSVEHAVQQHLSRPDAPAYYVENTLINGLFGLLCWQTIFAPVPGAFFHPFHVGPADLTREDFVSRRRLALEQAFGYLQDGSYRQRILENYRAKYGISNPFVVWPVLTEDLLEVALDCLPAVDLEKLFRRLLRNIREHRSGLPDLIRFFPNRNDGQKRYELIEVKGPGDRLQDHQIRWLEFFSVEGIPASVCYVRWQDSEAPE</sequence>
<evidence type="ECO:0000259" key="11">
    <source>
        <dbReference type="SMART" id="SM00990"/>
    </source>
</evidence>
<keyword evidence="10" id="KW-0464">Manganese</keyword>
<evidence type="ECO:0000256" key="5">
    <source>
        <dbReference type="ARBA" id="ARBA00012029"/>
    </source>
</evidence>
<evidence type="ECO:0000313" key="13">
    <source>
        <dbReference type="Proteomes" id="UP000199290"/>
    </source>
</evidence>
<dbReference type="InterPro" id="IPR011856">
    <property type="entry name" value="tRNA_endonuc-like_dom_sf"/>
</dbReference>
<dbReference type="RefSeq" id="WP_091989276.1">
    <property type="nucleotide sequence ID" value="NZ_FOYV01000001.1"/>
</dbReference>
<evidence type="ECO:0000256" key="10">
    <source>
        <dbReference type="ARBA" id="ARBA00023211"/>
    </source>
</evidence>
<evidence type="ECO:0000313" key="12">
    <source>
        <dbReference type="EMBL" id="SFR48526.1"/>
    </source>
</evidence>
<reference evidence="13" key="1">
    <citation type="submission" date="2016-10" db="EMBL/GenBank/DDBJ databases">
        <authorList>
            <person name="Varghese N."/>
            <person name="Submissions S."/>
        </authorList>
    </citation>
    <scope>NUCLEOTIDE SEQUENCE [LARGE SCALE GENOMIC DNA]</scope>
    <source>
        <strain evidence="13">CGMCC 1.6294</strain>
    </source>
</reference>
<keyword evidence="9" id="KW-0460">Magnesium</keyword>
<accession>A0A1I6H233</accession>
<feature type="domain" description="VRR-NUC" evidence="11">
    <location>
        <begin position="444"/>
        <end position="562"/>
    </location>
</feature>
<evidence type="ECO:0000256" key="4">
    <source>
        <dbReference type="ARBA" id="ARBA00005533"/>
    </source>
</evidence>
<dbReference type="Proteomes" id="UP000199290">
    <property type="component" value="Unassembled WGS sequence"/>
</dbReference>
<gene>
    <name evidence="12" type="ORF">SAMN04488073_2086</name>
</gene>
<dbReference type="SMART" id="SM00990">
    <property type="entry name" value="VRR_NUC"/>
    <property type="match status" value="1"/>
</dbReference>
<comment type="similarity">
    <text evidence="4">Belongs to the FAN1 family.</text>
</comment>
<evidence type="ECO:0000256" key="8">
    <source>
        <dbReference type="ARBA" id="ARBA00022801"/>
    </source>
</evidence>
<comment type="cofactor">
    <cofactor evidence="2">
        <name>Mn(2+)</name>
        <dbReference type="ChEBI" id="CHEBI:29035"/>
    </cofactor>
</comment>
<evidence type="ECO:0000256" key="7">
    <source>
        <dbReference type="ARBA" id="ARBA00022723"/>
    </source>
</evidence>
<dbReference type="GO" id="GO:0004528">
    <property type="term" value="F:phosphodiesterase I activity"/>
    <property type="evidence" value="ECO:0007669"/>
    <property type="project" value="UniProtKB-EC"/>
</dbReference>
<dbReference type="GO" id="GO:0046872">
    <property type="term" value="F:metal ion binding"/>
    <property type="evidence" value="ECO:0007669"/>
    <property type="project" value="UniProtKB-KW"/>
</dbReference>
<dbReference type="AlphaFoldDB" id="A0A1I6H233"/>
<name>A0A1I6H233_9GAMM</name>
<dbReference type="PANTHER" id="PTHR15749">
    <property type="entry name" value="FANCONI-ASSOCIATED NUCLEASE 1"/>
    <property type="match status" value="1"/>
</dbReference>
<dbReference type="Gene3D" id="3.40.1350.10">
    <property type="match status" value="1"/>
</dbReference>
<organism evidence="12 13">
    <name type="scientific">Marinobacter gudaonensis</name>
    <dbReference type="NCBI Taxonomy" id="375760"/>
    <lineage>
        <taxon>Bacteria</taxon>
        <taxon>Pseudomonadati</taxon>
        <taxon>Pseudomonadota</taxon>
        <taxon>Gammaproteobacteria</taxon>
        <taxon>Pseudomonadales</taxon>
        <taxon>Marinobacteraceae</taxon>
        <taxon>Marinobacter</taxon>
    </lineage>
</organism>
<keyword evidence="8" id="KW-0378">Hydrolase</keyword>